<accession>A0AAF0W5D7</accession>
<feature type="transmembrane region" description="Helical" evidence="3">
    <location>
        <begin position="62"/>
        <end position="85"/>
    </location>
</feature>
<keyword evidence="3" id="KW-0812">Transmembrane</keyword>
<dbReference type="SUPFAM" id="SSF51206">
    <property type="entry name" value="cAMP-binding domain-like"/>
    <property type="match status" value="1"/>
</dbReference>
<dbReference type="PANTHER" id="PTHR45651:SF11">
    <property type="entry name" value="CYCLIC NUCLEOTIDE-GATED ION CHANNEL 20, CHLOROPLASTIC-RELATED"/>
    <property type="match status" value="1"/>
</dbReference>
<feature type="transmembrane region" description="Helical" evidence="3">
    <location>
        <begin position="200"/>
        <end position="221"/>
    </location>
</feature>
<evidence type="ECO:0000313" key="5">
    <source>
        <dbReference type="EMBL" id="WOG83404.1"/>
    </source>
</evidence>
<organism evidence="5 6">
    <name type="scientific">Daucus carota subsp. sativus</name>
    <name type="common">Carrot</name>
    <dbReference type="NCBI Taxonomy" id="79200"/>
    <lineage>
        <taxon>Eukaryota</taxon>
        <taxon>Viridiplantae</taxon>
        <taxon>Streptophyta</taxon>
        <taxon>Embryophyta</taxon>
        <taxon>Tracheophyta</taxon>
        <taxon>Spermatophyta</taxon>
        <taxon>Magnoliopsida</taxon>
        <taxon>eudicotyledons</taxon>
        <taxon>Gunneridae</taxon>
        <taxon>Pentapetalae</taxon>
        <taxon>asterids</taxon>
        <taxon>campanulids</taxon>
        <taxon>Apiales</taxon>
        <taxon>Apiaceae</taxon>
        <taxon>Apioideae</taxon>
        <taxon>Scandiceae</taxon>
        <taxon>Daucinae</taxon>
        <taxon>Daucus</taxon>
        <taxon>Daucus sect. Daucus</taxon>
    </lineage>
</organism>
<keyword evidence="3" id="KW-0472">Membrane</keyword>
<dbReference type="Gene3D" id="1.10.287.70">
    <property type="match status" value="1"/>
</dbReference>
<dbReference type="GO" id="GO:0016020">
    <property type="term" value="C:membrane"/>
    <property type="evidence" value="ECO:0007669"/>
    <property type="project" value="UniProtKB-SubCell"/>
</dbReference>
<keyword evidence="3" id="KW-1133">Transmembrane helix</keyword>
<feature type="transmembrane region" description="Helical" evidence="3">
    <location>
        <begin position="149"/>
        <end position="180"/>
    </location>
</feature>
<dbReference type="PANTHER" id="PTHR45651">
    <property type="entry name" value="CYCLIC NUCLEOTIDE-GATED ION CHANNEL 15-RELATED-RELATED"/>
    <property type="match status" value="1"/>
</dbReference>
<reference evidence="5" key="2">
    <citation type="submission" date="2022-03" db="EMBL/GenBank/DDBJ databases">
        <title>Draft title - Genomic analysis of global carrot germplasm unveils the trajectory of domestication and the origin of high carotenoid orange carrot.</title>
        <authorList>
            <person name="Iorizzo M."/>
            <person name="Ellison S."/>
            <person name="Senalik D."/>
            <person name="Macko-Podgorni A."/>
            <person name="Grzebelus D."/>
            <person name="Bostan H."/>
            <person name="Rolling W."/>
            <person name="Curaba J."/>
            <person name="Simon P."/>
        </authorList>
    </citation>
    <scope>NUCLEOTIDE SEQUENCE</scope>
    <source>
        <tissue evidence="5">Leaf</tissue>
    </source>
</reference>
<gene>
    <name evidence="5" type="ORF">DCAR_0102579</name>
</gene>
<evidence type="ECO:0000256" key="2">
    <source>
        <dbReference type="ARBA" id="ARBA00023303"/>
    </source>
</evidence>
<protein>
    <recommendedName>
        <fullName evidence="4">Cyclic nucleotide-binding domain-containing protein</fullName>
    </recommendedName>
</protein>
<dbReference type="Proteomes" id="UP000077755">
    <property type="component" value="Chromosome 1"/>
</dbReference>
<keyword evidence="1" id="KW-0813">Transport</keyword>
<feature type="transmembrane region" description="Helical" evidence="3">
    <location>
        <begin position="106"/>
        <end position="129"/>
    </location>
</feature>
<dbReference type="AlphaFoldDB" id="A0AAF0W5D7"/>
<dbReference type="PROSITE" id="PS50042">
    <property type="entry name" value="CNMP_BINDING_3"/>
    <property type="match status" value="1"/>
</dbReference>
<sequence>MSAINSNLLKISQSLLQWMRHDRILDFRNRHSTNAKDSWARRSLYSLYECIPGVMNPQCKTVGILSSVFIFFFLLAFLIRTLLIFSHHAEKDRNCIVDSSHMGTALSTMIDLTKVSFILYIILMFRVAYVDPKSRVFVYDSKKVALNYLSGYFIVDLFLVVPLAQVVYFLQYMAVLCRLLSMLANQSTNALVFKSWLSKFVINLLAFFLFSHVVGSFWYYFALNRVAYCLRNACGENWCLMYVSCERRYENENFVKDSPSFKNWKNNNNATACFGPSGYKYGIYVEAVSLAQESNLPMRYIYSLFWGFQQISTLAGNQTPAFFVVEVLFTMFITATGLLLFSLLIGNIQSFLHALGRRSLEKSMRGLDVEHWMSHRRLPEKLKRQIRKSERYNWLATRGVNELLLLENLPEDLQRNIRRHLFKFVESIPIFDTMDESILDTIKERLKQKTYIKGRKLMVSGGLFDKLVFIVQGKLESIGEGSSSVVSFSEGDVCGEELVTVCLEHSIMKRNGEDFRIPAQKLLSKRTVRCLTDVEAFTLGAADLEEVFRFYSGLLIRNPHVKGDFPNRKGLPANRIKLAWSVGNNI</sequence>
<dbReference type="EMBL" id="CP093343">
    <property type="protein sequence ID" value="WOG83404.1"/>
    <property type="molecule type" value="Genomic_DNA"/>
</dbReference>
<evidence type="ECO:0000256" key="1">
    <source>
        <dbReference type="ARBA" id="ARBA00023286"/>
    </source>
</evidence>
<name>A0AAF0W5D7_DAUCS</name>
<dbReference type="InterPro" id="IPR000595">
    <property type="entry name" value="cNMP-bd_dom"/>
</dbReference>
<dbReference type="Gene3D" id="2.60.120.10">
    <property type="entry name" value="Jelly Rolls"/>
    <property type="match status" value="1"/>
</dbReference>
<dbReference type="CDD" id="cd00038">
    <property type="entry name" value="CAP_ED"/>
    <property type="match status" value="1"/>
</dbReference>
<keyword evidence="1" id="KW-0406">Ion transport</keyword>
<evidence type="ECO:0000256" key="3">
    <source>
        <dbReference type="SAM" id="Phobius"/>
    </source>
</evidence>
<proteinExistence type="predicted"/>
<feature type="domain" description="Cyclic nucleotide-binding" evidence="4">
    <location>
        <begin position="430"/>
        <end position="496"/>
    </location>
</feature>
<keyword evidence="2" id="KW-0407">Ion channel</keyword>
<dbReference type="InterPro" id="IPR014710">
    <property type="entry name" value="RmlC-like_jellyroll"/>
</dbReference>
<dbReference type="Gene3D" id="1.10.287.630">
    <property type="entry name" value="Helix hairpin bin"/>
    <property type="match status" value="1"/>
</dbReference>
<dbReference type="InterPro" id="IPR018490">
    <property type="entry name" value="cNMP-bd_dom_sf"/>
</dbReference>
<dbReference type="GO" id="GO:0034220">
    <property type="term" value="P:monoatomic ion transmembrane transport"/>
    <property type="evidence" value="ECO:0007669"/>
    <property type="project" value="UniProtKB-KW"/>
</dbReference>
<evidence type="ECO:0000259" key="4">
    <source>
        <dbReference type="PROSITE" id="PS50042"/>
    </source>
</evidence>
<keyword evidence="1" id="KW-1071">Ligand-gated ion channel</keyword>
<keyword evidence="6" id="KW-1185">Reference proteome</keyword>
<evidence type="ECO:0000313" key="6">
    <source>
        <dbReference type="Proteomes" id="UP000077755"/>
    </source>
</evidence>
<reference evidence="5" key="1">
    <citation type="journal article" date="2016" name="Nat. Genet.">
        <title>A high-quality carrot genome assembly provides new insights into carotenoid accumulation and asterid genome evolution.</title>
        <authorList>
            <person name="Iorizzo M."/>
            <person name="Ellison S."/>
            <person name="Senalik D."/>
            <person name="Zeng P."/>
            <person name="Satapoomin P."/>
            <person name="Huang J."/>
            <person name="Bowman M."/>
            <person name="Iovene M."/>
            <person name="Sanseverino W."/>
            <person name="Cavagnaro P."/>
            <person name="Yildiz M."/>
            <person name="Macko-Podgorni A."/>
            <person name="Moranska E."/>
            <person name="Grzebelus E."/>
            <person name="Grzebelus D."/>
            <person name="Ashrafi H."/>
            <person name="Zheng Z."/>
            <person name="Cheng S."/>
            <person name="Spooner D."/>
            <person name="Van Deynze A."/>
            <person name="Simon P."/>
        </authorList>
    </citation>
    <scope>NUCLEOTIDE SEQUENCE</scope>
    <source>
        <tissue evidence="5">Leaf</tissue>
    </source>
</reference>
<feature type="transmembrane region" description="Helical" evidence="3">
    <location>
        <begin position="327"/>
        <end position="355"/>
    </location>
</feature>
<dbReference type="SUPFAM" id="SSF81324">
    <property type="entry name" value="Voltage-gated potassium channels"/>
    <property type="match status" value="1"/>
</dbReference>